<evidence type="ECO:0000313" key="2">
    <source>
        <dbReference type="Proteomes" id="UP000247476"/>
    </source>
</evidence>
<accession>A0A2V5K7M1</accession>
<organism evidence="1 2">
    <name type="scientific">Paenibacillus flagellatus</name>
    <dbReference type="NCBI Taxonomy" id="2211139"/>
    <lineage>
        <taxon>Bacteria</taxon>
        <taxon>Bacillati</taxon>
        <taxon>Bacillota</taxon>
        <taxon>Bacilli</taxon>
        <taxon>Bacillales</taxon>
        <taxon>Paenibacillaceae</taxon>
        <taxon>Paenibacillus</taxon>
    </lineage>
</organism>
<dbReference type="AlphaFoldDB" id="A0A2V5K7M1"/>
<keyword evidence="2" id="KW-1185">Reference proteome</keyword>
<reference evidence="1 2" key="1">
    <citation type="submission" date="2018-05" db="EMBL/GenBank/DDBJ databases">
        <title>Paenibacillus flagellatus sp. nov., isolated from selenium mineral soil.</title>
        <authorList>
            <person name="Dai X."/>
        </authorList>
    </citation>
    <scope>NUCLEOTIDE SEQUENCE [LARGE SCALE GENOMIC DNA]</scope>
    <source>
        <strain evidence="1 2">DXL2</strain>
    </source>
</reference>
<dbReference type="OrthoDB" id="2608914at2"/>
<dbReference type="Proteomes" id="UP000247476">
    <property type="component" value="Unassembled WGS sequence"/>
</dbReference>
<protein>
    <submittedName>
        <fullName evidence="1">Uncharacterized protein</fullName>
    </submittedName>
</protein>
<comment type="caution">
    <text evidence="1">The sequence shown here is derived from an EMBL/GenBank/DDBJ whole genome shotgun (WGS) entry which is preliminary data.</text>
</comment>
<evidence type="ECO:0000313" key="1">
    <source>
        <dbReference type="EMBL" id="PYI54812.1"/>
    </source>
</evidence>
<gene>
    <name evidence="1" type="ORF">DLM86_09665</name>
</gene>
<proteinExistence type="predicted"/>
<dbReference type="RefSeq" id="WP_110839806.1">
    <property type="nucleotide sequence ID" value="NZ_QJVJ01000004.1"/>
</dbReference>
<sequence>MAQSYGLMEIARIGALFLSGDWIEEALPPKYRAYPNGDELDFEEIPYNAVKRTLLLTERIDPSSGAIAAVWVRRPDDPDKGEVLVAGKALPIEGPDIIVLGAEIRRAFSGLPTRRKRPVGESVYVPVRNSEDDIVGVLEVSTLRETYFI</sequence>
<dbReference type="EMBL" id="QJVJ01000004">
    <property type="protein sequence ID" value="PYI54812.1"/>
    <property type="molecule type" value="Genomic_DNA"/>
</dbReference>
<name>A0A2V5K7M1_9BACL</name>